<proteinExistence type="predicted"/>
<gene>
    <name evidence="1" type="ORF">MARCHEWKA_05720</name>
</gene>
<accession>A0A9E7N395</accession>
<keyword evidence="2" id="KW-1185">Reference proteome</keyword>
<sequence>MNAALAPSFPPVAAFVQTVESPSVDIASRHMDMIRGAAAMNDMLLEDLTPESMAILGDLVEHFRSNLLHCQAASAIRLEATPG</sequence>
<dbReference type="Proteomes" id="UP001056634">
    <property type="component" value="Segment"/>
</dbReference>
<dbReference type="EMBL" id="ON529851">
    <property type="protein sequence ID" value="UTC29081.1"/>
    <property type="molecule type" value="Genomic_DNA"/>
</dbReference>
<organism evidence="1 2">
    <name type="scientific">Brevundimonas phage vB_BpoS-Marchewka</name>
    <dbReference type="NCBI Taxonomy" id="2948604"/>
    <lineage>
        <taxon>Viruses</taxon>
        <taxon>Duplodnaviria</taxon>
        <taxon>Heunggongvirae</taxon>
        <taxon>Uroviricota</taxon>
        <taxon>Caudoviricetes</taxon>
        <taxon>Jeanschmidtviridae</taxon>
        <taxon>Marchewkavirus</taxon>
        <taxon>Marchewkavirus marchewka</taxon>
    </lineage>
</organism>
<evidence type="ECO:0000313" key="1">
    <source>
        <dbReference type="EMBL" id="UTC29081.1"/>
    </source>
</evidence>
<protein>
    <submittedName>
        <fullName evidence="1">Uncharacterized protein</fullName>
    </submittedName>
</protein>
<evidence type="ECO:0000313" key="2">
    <source>
        <dbReference type="Proteomes" id="UP001056634"/>
    </source>
</evidence>
<reference evidence="1" key="1">
    <citation type="submission" date="2022-04" db="EMBL/GenBank/DDBJ databases">
        <authorList>
            <person name="Friedrich I."/>
            <person name="Schneider D."/>
            <person name="Poehlein A."/>
            <person name="Hertel R."/>
            <person name="Daniel R."/>
        </authorList>
    </citation>
    <scope>NUCLEOTIDE SEQUENCE</scope>
</reference>
<name>A0A9E7N395_9CAUD</name>